<reference evidence="1" key="1">
    <citation type="journal article" date="2021" name="Proc. Natl. Acad. Sci. U.S.A.">
        <title>A Catalog of Tens of Thousands of Viruses from Human Metagenomes Reveals Hidden Associations with Chronic Diseases.</title>
        <authorList>
            <person name="Tisza M.J."/>
            <person name="Buck C.B."/>
        </authorList>
    </citation>
    <scope>NUCLEOTIDE SEQUENCE</scope>
    <source>
        <strain evidence="1">Ct7113</strain>
    </source>
</reference>
<name>A0A8S5UXY1_9CAUD</name>
<dbReference type="EMBL" id="BK016164">
    <property type="protein sequence ID" value="DAF99341.1"/>
    <property type="molecule type" value="Genomic_DNA"/>
</dbReference>
<protein>
    <submittedName>
        <fullName evidence="1">Uncharacterized protein</fullName>
    </submittedName>
</protein>
<organism evidence="1">
    <name type="scientific">Myoviridae sp. ct7113</name>
    <dbReference type="NCBI Taxonomy" id="2825037"/>
    <lineage>
        <taxon>Viruses</taxon>
        <taxon>Duplodnaviria</taxon>
        <taxon>Heunggongvirae</taxon>
        <taxon>Uroviricota</taxon>
        <taxon>Caudoviricetes</taxon>
    </lineage>
</organism>
<evidence type="ECO:0000313" key="1">
    <source>
        <dbReference type="EMBL" id="DAF99341.1"/>
    </source>
</evidence>
<accession>A0A8S5UXY1</accession>
<sequence length="121" mass="14053">MKIKEAIRRTDLAKPNAFEEELKFLWLTALEGQIAADVFLMAPAETEQFDYSYPAGLDMELLVKPPYDELYVLYLEAKIDAENGEYNKYQNSLQLYNNAYGNFLRWFAGTYDPVQGYKKEA</sequence>
<proteinExistence type="predicted"/>